<accession>A0ABQ5F994</accession>
<dbReference type="PANTHER" id="PTHR23198">
    <property type="entry name" value="NUCLEOPORIN"/>
    <property type="match status" value="1"/>
</dbReference>
<comment type="caution">
    <text evidence="1">The sequence shown here is derived from an EMBL/GenBank/DDBJ whole genome shotgun (WGS) entry which is preliminary data.</text>
</comment>
<name>A0ABQ5F994_9ASTR</name>
<dbReference type="InterPro" id="IPR037665">
    <property type="entry name" value="Nucleoporin_S59-like"/>
</dbReference>
<proteinExistence type="predicted"/>
<organism evidence="1 2">
    <name type="scientific">Tanacetum coccineum</name>
    <dbReference type="NCBI Taxonomy" id="301880"/>
    <lineage>
        <taxon>Eukaryota</taxon>
        <taxon>Viridiplantae</taxon>
        <taxon>Streptophyta</taxon>
        <taxon>Embryophyta</taxon>
        <taxon>Tracheophyta</taxon>
        <taxon>Spermatophyta</taxon>
        <taxon>Magnoliopsida</taxon>
        <taxon>eudicotyledons</taxon>
        <taxon>Gunneridae</taxon>
        <taxon>Pentapetalae</taxon>
        <taxon>asterids</taxon>
        <taxon>campanulids</taxon>
        <taxon>Asterales</taxon>
        <taxon>Asteraceae</taxon>
        <taxon>Asteroideae</taxon>
        <taxon>Anthemideae</taxon>
        <taxon>Anthemidinae</taxon>
        <taxon>Tanacetum</taxon>
    </lineage>
</organism>
<sequence>MSGKQSEIWRLATSMEDHKSEIENWDLGAGIYIKYYTLRSSLKEDESSMNEPVSLEEKNEDCRDFFNCLKESLAFWDTRLPIDARMVYAKMAEEISDMLVADSGEGLTTKVKLDCFNTIFDSPIPEDLLSCHLQSAVSHFTLYLAEAAS</sequence>
<dbReference type="PANTHER" id="PTHR23198:SF26">
    <property type="entry name" value="NUCLEAR PORE COMPLEX PROTEIN NUP96"/>
    <property type="match status" value="1"/>
</dbReference>
<protein>
    <submittedName>
        <fullName evidence="1">Uncharacterized protein</fullName>
    </submittedName>
</protein>
<keyword evidence="2" id="KW-1185">Reference proteome</keyword>
<reference evidence="1" key="2">
    <citation type="submission" date="2022-01" db="EMBL/GenBank/DDBJ databases">
        <authorList>
            <person name="Yamashiro T."/>
            <person name="Shiraishi A."/>
            <person name="Satake H."/>
            <person name="Nakayama K."/>
        </authorList>
    </citation>
    <scope>NUCLEOTIDE SEQUENCE</scope>
</reference>
<evidence type="ECO:0000313" key="1">
    <source>
        <dbReference type="EMBL" id="GJT59292.1"/>
    </source>
</evidence>
<gene>
    <name evidence="1" type="ORF">Tco_1002825</name>
</gene>
<evidence type="ECO:0000313" key="2">
    <source>
        <dbReference type="Proteomes" id="UP001151760"/>
    </source>
</evidence>
<dbReference type="EMBL" id="BQNB010017097">
    <property type="protein sequence ID" value="GJT59292.1"/>
    <property type="molecule type" value="Genomic_DNA"/>
</dbReference>
<reference evidence="1" key="1">
    <citation type="journal article" date="2022" name="Int. J. Mol. Sci.">
        <title>Draft Genome of Tanacetum Coccineum: Genomic Comparison of Closely Related Tanacetum-Family Plants.</title>
        <authorList>
            <person name="Yamashiro T."/>
            <person name="Shiraishi A."/>
            <person name="Nakayama K."/>
            <person name="Satake H."/>
        </authorList>
    </citation>
    <scope>NUCLEOTIDE SEQUENCE</scope>
</reference>
<dbReference type="Proteomes" id="UP001151760">
    <property type="component" value="Unassembled WGS sequence"/>
</dbReference>